<dbReference type="InterPro" id="IPR003378">
    <property type="entry name" value="Fringe-like_glycosylTrfase"/>
</dbReference>
<comment type="pathway">
    <text evidence="2">Protein modification; protein glycosylation.</text>
</comment>
<dbReference type="EC" id="2.4.1.122" evidence="4"/>
<comment type="similarity">
    <text evidence="3">Belongs to the glycosyltransferase 31 family. Beta3-Gal-T subfamily.</text>
</comment>
<dbReference type="Pfam" id="PF02434">
    <property type="entry name" value="Fringe"/>
    <property type="match status" value="1"/>
</dbReference>
<evidence type="ECO:0000256" key="5">
    <source>
        <dbReference type="ARBA" id="ARBA00022676"/>
    </source>
</evidence>
<keyword evidence="8" id="KW-0547">Nucleotide-binding</keyword>
<dbReference type="PANTHER" id="PTHR23033:SF47">
    <property type="entry name" value="APPLE DOMAIN-CONTAINING PROTEIN-RELATED"/>
    <property type="match status" value="1"/>
</dbReference>
<protein>
    <recommendedName>
        <fullName evidence="4">N-acetylgalactosaminide beta-1,3-galactosyltransferase</fullName>
        <ecNumber evidence="4">2.4.1.122</ecNumber>
    </recommendedName>
</protein>
<dbReference type="InterPro" id="IPR026050">
    <property type="entry name" value="C1GALT1/C1GALT1_chp1"/>
</dbReference>
<organism evidence="13 14">
    <name type="scientific">Paraphoma chrysanthemicola</name>
    <dbReference type="NCBI Taxonomy" id="798071"/>
    <lineage>
        <taxon>Eukaryota</taxon>
        <taxon>Fungi</taxon>
        <taxon>Dikarya</taxon>
        <taxon>Ascomycota</taxon>
        <taxon>Pezizomycotina</taxon>
        <taxon>Dothideomycetes</taxon>
        <taxon>Pleosporomycetidae</taxon>
        <taxon>Pleosporales</taxon>
        <taxon>Pleosporineae</taxon>
        <taxon>Phaeosphaeriaceae</taxon>
        <taxon>Paraphoma</taxon>
    </lineage>
</organism>
<evidence type="ECO:0000313" key="14">
    <source>
        <dbReference type="Proteomes" id="UP000813461"/>
    </source>
</evidence>
<evidence type="ECO:0000256" key="11">
    <source>
        <dbReference type="ARBA" id="ARBA00023136"/>
    </source>
</evidence>
<dbReference type="GO" id="GO:0016263">
    <property type="term" value="F:glycoprotein-N-acetylgalactosamine 3-beta-galactosyltransferase activity"/>
    <property type="evidence" value="ECO:0007669"/>
    <property type="project" value="UniProtKB-EC"/>
</dbReference>
<dbReference type="PANTHER" id="PTHR23033">
    <property type="entry name" value="BETA1,3-GALACTOSYLTRANSFERASE"/>
    <property type="match status" value="1"/>
</dbReference>
<dbReference type="GO" id="GO:0016020">
    <property type="term" value="C:membrane"/>
    <property type="evidence" value="ECO:0007669"/>
    <property type="project" value="UniProtKB-SubCell"/>
</dbReference>
<keyword evidence="10" id="KW-1133">Transmembrane helix</keyword>
<evidence type="ECO:0000256" key="10">
    <source>
        <dbReference type="ARBA" id="ARBA00022989"/>
    </source>
</evidence>
<dbReference type="GO" id="GO:0000166">
    <property type="term" value="F:nucleotide binding"/>
    <property type="evidence" value="ECO:0007669"/>
    <property type="project" value="UniProtKB-KW"/>
</dbReference>
<evidence type="ECO:0000256" key="9">
    <source>
        <dbReference type="ARBA" id="ARBA00022968"/>
    </source>
</evidence>
<accession>A0A8K0W0M0</accession>
<evidence type="ECO:0000256" key="3">
    <source>
        <dbReference type="ARBA" id="ARBA00006462"/>
    </source>
</evidence>
<keyword evidence="6" id="KW-0808">Transferase</keyword>
<name>A0A8K0W0M0_9PLEO</name>
<evidence type="ECO:0000259" key="12">
    <source>
        <dbReference type="Pfam" id="PF02434"/>
    </source>
</evidence>
<evidence type="ECO:0000256" key="2">
    <source>
        <dbReference type="ARBA" id="ARBA00004922"/>
    </source>
</evidence>
<feature type="domain" description="Fringe-like glycosyltransferase" evidence="12">
    <location>
        <begin position="188"/>
        <end position="285"/>
    </location>
</feature>
<evidence type="ECO:0000256" key="4">
    <source>
        <dbReference type="ARBA" id="ARBA00012557"/>
    </source>
</evidence>
<comment type="caution">
    <text evidence="13">The sequence shown here is derived from an EMBL/GenBank/DDBJ whole genome shotgun (WGS) entry which is preliminary data.</text>
</comment>
<keyword evidence="11" id="KW-0472">Membrane</keyword>
<evidence type="ECO:0000256" key="1">
    <source>
        <dbReference type="ARBA" id="ARBA00004606"/>
    </source>
</evidence>
<keyword evidence="14" id="KW-1185">Reference proteome</keyword>
<dbReference type="OrthoDB" id="414175at2759"/>
<proteinExistence type="inferred from homology"/>
<evidence type="ECO:0000256" key="8">
    <source>
        <dbReference type="ARBA" id="ARBA00022741"/>
    </source>
</evidence>
<evidence type="ECO:0000256" key="7">
    <source>
        <dbReference type="ARBA" id="ARBA00022692"/>
    </source>
</evidence>
<reference evidence="13" key="1">
    <citation type="journal article" date="2021" name="Nat. Commun.">
        <title>Genetic determinants of endophytism in the Arabidopsis root mycobiome.</title>
        <authorList>
            <person name="Mesny F."/>
            <person name="Miyauchi S."/>
            <person name="Thiergart T."/>
            <person name="Pickel B."/>
            <person name="Atanasova L."/>
            <person name="Karlsson M."/>
            <person name="Huettel B."/>
            <person name="Barry K.W."/>
            <person name="Haridas S."/>
            <person name="Chen C."/>
            <person name="Bauer D."/>
            <person name="Andreopoulos W."/>
            <person name="Pangilinan J."/>
            <person name="LaButti K."/>
            <person name="Riley R."/>
            <person name="Lipzen A."/>
            <person name="Clum A."/>
            <person name="Drula E."/>
            <person name="Henrissat B."/>
            <person name="Kohler A."/>
            <person name="Grigoriev I.V."/>
            <person name="Martin F.M."/>
            <person name="Hacquard S."/>
        </authorList>
    </citation>
    <scope>NUCLEOTIDE SEQUENCE</scope>
    <source>
        <strain evidence="13">MPI-SDFR-AT-0120</strain>
    </source>
</reference>
<keyword evidence="5" id="KW-0328">Glycosyltransferase</keyword>
<dbReference type="Proteomes" id="UP000813461">
    <property type="component" value="Unassembled WGS sequence"/>
</dbReference>
<keyword evidence="9" id="KW-0735">Signal-anchor</keyword>
<dbReference type="AlphaFoldDB" id="A0A8K0W0M0"/>
<evidence type="ECO:0000313" key="13">
    <source>
        <dbReference type="EMBL" id="KAH7089466.1"/>
    </source>
</evidence>
<dbReference type="EMBL" id="JAGMVJ010000006">
    <property type="protein sequence ID" value="KAH7089466.1"/>
    <property type="molecule type" value="Genomic_DNA"/>
</dbReference>
<dbReference type="Gene3D" id="3.90.550.50">
    <property type="match status" value="1"/>
</dbReference>
<evidence type="ECO:0000256" key="6">
    <source>
        <dbReference type="ARBA" id="ARBA00022679"/>
    </source>
</evidence>
<keyword evidence="7" id="KW-0812">Transmembrane</keyword>
<sequence>MRAKWRIQTMPSLDRRLRSPVGFRRRSRIQILVVAFVCFVLFYECVLPRHHTRTNWTPESKSARCPEASIAMEVLVVVRTGATEALEKLPVHFDTTLRCVPDFVVYSDLEENIQGHHVNDVLNDVSETLKASGPEFELYEQLRTQRREGLNSTVHLGSGPSGSPENLSWKLDRFKFMPMVNKALLHRPTAKWFVFIEADTYLQWQNLLKYLAKFDSDQNYYIGKQMWIGEVLFAHGGSGFVLSAAAMRTVTNHWRPRMINYDKYTAENWAGDMVLGKVLRDAGVQLFWAFPHFQGDPVSSLDHSVTKIDRRPWCYAPITYHHMRETDIRKLWDFAEAWHRNERGVLLHRNVFKEHIAPNLATKVDGWDNFSMDTEPGVFESLKSCQAACTARDDCLQYSFVAGTCSTSKEIRYGNEAVTRCAEYSVAASKCVRWDKQTDSAVVQSGWMIERLGRYIEQMDRSCQGEEPMWVV</sequence>
<gene>
    <name evidence="13" type="ORF">FB567DRAFT_301726</name>
</gene>
<comment type="subcellular location">
    <subcellularLocation>
        <location evidence="1">Membrane</location>
        <topology evidence="1">Single-pass type II membrane protein</topology>
    </subcellularLocation>
</comment>